<dbReference type="EMBL" id="JAUCGM010000317">
    <property type="protein sequence ID" value="MDM8562850.1"/>
    <property type="molecule type" value="Genomic_DNA"/>
</dbReference>
<organism evidence="3 4">
    <name type="scientific">Candidatus Marithioploca araucensis</name>
    <dbReference type="NCBI Taxonomy" id="70273"/>
    <lineage>
        <taxon>Bacteria</taxon>
        <taxon>Pseudomonadati</taxon>
        <taxon>Pseudomonadota</taxon>
        <taxon>Gammaproteobacteria</taxon>
        <taxon>Thiotrichales</taxon>
        <taxon>Thiotrichaceae</taxon>
        <taxon>Candidatus Marithioploca</taxon>
    </lineage>
</organism>
<evidence type="ECO:0000259" key="2">
    <source>
        <dbReference type="Pfam" id="PF12770"/>
    </source>
</evidence>
<sequence>MSEAIKNFQKAVKLTDEDAPDLPGYLNNLGTGLSDRYARNGELNDLSEAIKNYQKAVKLTDEDAPDLPMYLNNLGSGLRDRYARNGELNDLSEAIKNFQKGAKRGLEVALEKGLGTARNWLRWAFDRKEWQEVIDAYQYAYQAGTQLVQTQLTREHQTAFLKESQGLAAHAAYAFAKTNQLEEAIVTLERGLAQLLSEALARDRADLEQLKTRGYSDLTDRYQQAVNDWHLGQTAPPEKVRTLLQAARRALDETIAAIRQVEGYGEFLAAPEFVDIVAAAKGANLVYLAVTEAGGLALILFENKEIQKVWLPELTQAMLEQTLNRLEPPYHGYLRRYHDWRTHPKEGDYTQKWHDSLDKTTNLLWENVMAPLFKALPKSATITLIPVGLLGLLPLHAAWRKEGDVKRYALDDLTIGYAPNARTLKAARQKAEQVIPNQLLAIEEPKPVKANDLPSTSYEIAMVISAFKSLQKGGDYEVLKNQSATHQAVSTALPHYNLLHFSCHGIANFNEPLKSALIMANDEPLTVENWQRDLHLKGIRLASLSACETGIPGTELPEEVVSLPTGLLEAGVAGVVASLWSVNDFSTALLMGKFYENLVEIWKTQGTQAAITPALIAAQRWLRDAHQSELLDWVNNQSGLDEERLRFVRFLLGDWDADKKPFNHAYHWAAFEAVGQ</sequence>
<reference evidence="3" key="1">
    <citation type="submission" date="2023-06" db="EMBL/GenBank/DDBJ databases">
        <title>Uncultivated large filamentous bacteria from sulfidic sediments reveal new species and different genomic features in energy metabolism and defense.</title>
        <authorList>
            <person name="Fonseca A."/>
        </authorList>
    </citation>
    <scope>NUCLEOTIDE SEQUENCE</scope>
    <source>
        <strain evidence="3">HSG4</strain>
    </source>
</reference>
<dbReference type="PANTHER" id="PTHR10098:SF108">
    <property type="entry name" value="TETRATRICOPEPTIDE REPEAT PROTEIN 28"/>
    <property type="match status" value="1"/>
</dbReference>
<keyword evidence="1" id="KW-0175">Coiled coil</keyword>
<evidence type="ECO:0000313" key="4">
    <source>
        <dbReference type="Proteomes" id="UP001171945"/>
    </source>
</evidence>
<feature type="coiled-coil region" evidence="1">
    <location>
        <begin position="178"/>
        <end position="213"/>
    </location>
</feature>
<name>A0ABT7VTE9_9GAMM</name>
<evidence type="ECO:0000313" key="3">
    <source>
        <dbReference type="EMBL" id="MDM8562850.1"/>
    </source>
</evidence>
<dbReference type="SUPFAM" id="SSF81901">
    <property type="entry name" value="HCP-like"/>
    <property type="match status" value="1"/>
</dbReference>
<dbReference type="InterPro" id="IPR011990">
    <property type="entry name" value="TPR-like_helical_dom_sf"/>
</dbReference>
<dbReference type="Proteomes" id="UP001171945">
    <property type="component" value="Unassembled WGS sequence"/>
</dbReference>
<dbReference type="PANTHER" id="PTHR10098">
    <property type="entry name" value="RAPSYN-RELATED"/>
    <property type="match status" value="1"/>
</dbReference>
<proteinExistence type="predicted"/>
<gene>
    <name evidence="3" type="ORF">QUF54_05795</name>
</gene>
<dbReference type="Gene3D" id="1.25.40.10">
    <property type="entry name" value="Tetratricopeptide repeat domain"/>
    <property type="match status" value="1"/>
</dbReference>
<feature type="domain" description="CHAT" evidence="2">
    <location>
        <begin position="360"/>
        <end position="675"/>
    </location>
</feature>
<keyword evidence="4" id="KW-1185">Reference proteome</keyword>
<protein>
    <submittedName>
        <fullName evidence="3">CHAT domain-containing protein</fullName>
    </submittedName>
</protein>
<accession>A0ABT7VTE9</accession>
<dbReference type="Pfam" id="PF12770">
    <property type="entry name" value="CHAT"/>
    <property type="match status" value="1"/>
</dbReference>
<evidence type="ECO:0000256" key="1">
    <source>
        <dbReference type="SAM" id="Coils"/>
    </source>
</evidence>
<comment type="caution">
    <text evidence="3">The sequence shown here is derived from an EMBL/GenBank/DDBJ whole genome shotgun (WGS) entry which is preliminary data.</text>
</comment>
<dbReference type="InterPro" id="IPR024983">
    <property type="entry name" value="CHAT_dom"/>
</dbReference>